<keyword evidence="2" id="KW-1185">Reference proteome</keyword>
<name>A0AA43UB46_9ACTN</name>
<evidence type="ECO:0000313" key="1">
    <source>
        <dbReference type="EMBL" id="MDO4841917.1"/>
    </source>
</evidence>
<dbReference type="EMBL" id="JAUMVS010000064">
    <property type="protein sequence ID" value="MDO4841917.1"/>
    <property type="molecule type" value="Genomic_DNA"/>
</dbReference>
<sequence>MDYYTPRFFSSAIRCDSVVVRCDIKLPTTDEPEYQGIAITKIFSYQGGSKETFCWPSKKASRIVSNEVLLEYVPILYHSFLEYSQKANLRKGYSYSVPLVICRTPVKMEAKNRNARVEELSRTSSSLAKSEYSKRLGLSKSSLRRMADLRRFAIATIPDNVICDSDSLMFIELVGKDKSIKGESLYVQCSSDKSTVWSFHSTGHKNSQEFLGKEETDSLTGVRKIVNYVRRADIKSLTERYSVSDEVDSYYYYILLLKRVDQQFVPGIYLQTNKSDWFD</sequence>
<accession>A0AA43UB46</accession>
<dbReference type="AlphaFoldDB" id="A0AA43UB46"/>
<reference evidence="1" key="1">
    <citation type="submission" date="2023-07" db="EMBL/GenBank/DDBJ databases">
        <title>Between Cages and Wild: Unraveling the Impact of Captivity on Animal Microbiomes and Antimicrobial Resistance.</title>
        <authorList>
            <person name="Schmartz G.P."/>
            <person name="Rehner J."/>
            <person name="Schuff M.J."/>
            <person name="Becker S.L."/>
            <person name="Kravczyk M."/>
            <person name="Gurevich A."/>
            <person name="Francke R."/>
            <person name="Mueller R."/>
            <person name="Keller V."/>
            <person name="Keller A."/>
        </authorList>
    </citation>
    <scope>NUCLEOTIDE SEQUENCE</scope>
    <source>
        <strain evidence="1">S12M_St_49</strain>
    </source>
</reference>
<protein>
    <submittedName>
        <fullName evidence="1">Uncharacterized protein</fullName>
    </submittedName>
</protein>
<gene>
    <name evidence="1" type="ORF">Q3982_04490</name>
</gene>
<organism evidence="1 2">
    <name type="scientific">Phoenicibacter congonensis</name>
    <dbReference type="NCBI Taxonomy" id="1944646"/>
    <lineage>
        <taxon>Bacteria</taxon>
        <taxon>Bacillati</taxon>
        <taxon>Actinomycetota</taxon>
        <taxon>Coriobacteriia</taxon>
        <taxon>Eggerthellales</taxon>
        <taxon>Eggerthellaceae</taxon>
        <taxon>Phoenicibacter</taxon>
    </lineage>
</organism>
<comment type="caution">
    <text evidence="1">The sequence shown here is derived from an EMBL/GenBank/DDBJ whole genome shotgun (WGS) entry which is preliminary data.</text>
</comment>
<evidence type="ECO:0000313" key="2">
    <source>
        <dbReference type="Proteomes" id="UP001168575"/>
    </source>
</evidence>
<dbReference type="Proteomes" id="UP001168575">
    <property type="component" value="Unassembled WGS sequence"/>
</dbReference>
<proteinExistence type="predicted"/>